<protein>
    <submittedName>
        <fullName evidence="1">Uncharacterized protein</fullName>
    </submittedName>
</protein>
<accession>A0A1C3WXS3</accession>
<dbReference type="EMBL" id="FMAF01000019">
    <property type="protein sequence ID" value="SCB44524.1"/>
    <property type="molecule type" value="Genomic_DNA"/>
</dbReference>
<evidence type="ECO:0000313" key="1">
    <source>
        <dbReference type="EMBL" id="SCB44524.1"/>
    </source>
</evidence>
<dbReference type="AlphaFoldDB" id="A0A1C3WXS3"/>
<dbReference type="Proteomes" id="UP000199205">
    <property type="component" value="Unassembled WGS sequence"/>
</dbReference>
<organism evidence="1 2">
    <name type="scientific">Rhizobium lusitanum</name>
    <dbReference type="NCBI Taxonomy" id="293958"/>
    <lineage>
        <taxon>Bacteria</taxon>
        <taxon>Pseudomonadati</taxon>
        <taxon>Pseudomonadota</taxon>
        <taxon>Alphaproteobacteria</taxon>
        <taxon>Hyphomicrobiales</taxon>
        <taxon>Rhizobiaceae</taxon>
        <taxon>Rhizobium/Agrobacterium group</taxon>
        <taxon>Rhizobium</taxon>
    </lineage>
</organism>
<reference evidence="1 2" key="1">
    <citation type="submission" date="2016-08" db="EMBL/GenBank/DDBJ databases">
        <authorList>
            <person name="Seilhamer J.J."/>
        </authorList>
    </citation>
    <scope>NUCLEOTIDE SEQUENCE [LARGE SCALE GENOMIC DNA]</scope>
    <source>
        <strain evidence="1 2">P1-7</strain>
    </source>
</reference>
<name>A0A1C3WXS3_9HYPH</name>
<gene>
    <name evidence="1" type="ORF">GA0061101_11932</name>
</gene>
<sequence length="58" mass="6424">MPAAAHMRAATNYLEMGVKNSISSLAVARAQSLRILIRPRWLAMRTLPMNWAVAASQE</sequence>
<evidence type="ECO:0000313" key="2">
    <source>
        <dbReference type="Proteomes" id="UP000199205"/>
    </source>
</evidence>
<proteinExistence type="predicted"/>